<dbReference type="Proteomes" id="UP000481621">
    <property type="component" value="Unassembled WGS sequence"/>
</dbReference>
<dbReference type="EMBL" id="JAAIUV010000001">
    <property type="protein sequence ID" value="NEX77402.1"/>
    <property type="molecule type" value="Genomic_DNA"/>
</dbReference>
<accession>A0A6B3TLA3</accession>
<dbReference type="RefSeq" id="WP_163249947.1">
    <property type="nucleotide sequence ID" value="NZ_JAAIUV010000001.1"/>
</dbReference>
<sequence length="99" mass="11548">MNMNEYLPEDCRKVVAEQRSIWTSISNVEKGLMDGDIRNAKIACYELLNSLNELEKMKNKKLNRDRLMEVVNQLANKGVLVELVSMKMNEKPVMREVFK</sequence>
<keyword evidence="2" id="KW-1185">Reference proteome</keyword>
<name>A0A6B3TLA3_9BACI</name>
<protein>
    <submittedName>
        <fullName evidence="1">Uncharacterized protein</fullName>
    </submittedName>
</protein>
<reference evidence="1" key="1">
    <citation type="submission" date="2020-02" db="EMBL/GenBank/DDBJ databases">
        <title>Bacillus sedimentmangrovi sp. nov., isolated from sediment of the mangrove ecosystem.</title>
        <authorList>
            <person name="Liu G."/>
        </authorList>
    </citation>
    <scope>NUCLEOTIDE SEQUENCE [LARGE SCALE GENOMIC DNA]</scope>
    <source>
        <strain evidence="1">SgZ-7</strain>
    </source>
</reference>
<organism evidence="1 2">
    <name type="scientific">Neobacillus thermocopriae</name>
    <dbReference type="NCBI Taxonomy" id="1215031"/>
    <lineage>
        <taxon>Bacteria</taxon>
        <taxon>Bacillati</taxon>
        <taxon>Bacillota</taxon>
        <taxon>Bacilli</taxon>
        <taxon>Bacillales</taxon>
        <taxon>Bacillaceae</taxon>
        <taxon>Neobacillus</taxon>
    </lineage>
</organism>
<gene>
    <name evidence="1" type="ORF">G4Z05_00610</name>
</gene>
<proteinExistence type="predicted"/>
<comment type="caution">
    <text evidence="1">The sequence shown here is derived from an EMBL/GenBank/DDBJ whole genome shotgun (WGS) entry which is preliminary data.</text>
</comment>
<evidence type="ECO:0000313" key="1">
    <source>
        <dbReference type="EMBL" id="NEX77402.1"/>
    </source>
</evidence>
<dbReference type="AlphaFoldDB" id="A0A6B3TLA3"/>
<evidence type="ECO:0000313" key="2">
    <source>
        <dbReference type="Proteomes" id="UP000481621"/>
    </source>
</evidence>